<keyword evidence="1" id="KW-0812">Transmembrane</keyword>
<dbReference type="Ensembl" id="ENSCSRT00000003744.1">
    <property type="protein sequence ID" value="ENSCSRP00000003617.1"/>
    <property type="gene ID" value="ENSCSRG00000002740.1"/>
</dbReference>
<feature type="transmembrane region" description="Helical" evidence="1">
    <location>
        <begin position="119"/>
        <end position="140"/>
    </location>
</feature>
<evidence type="ECO:0000313" key="2">
    <source>
        <dbReference type="Ensembl" id="ENSCSRP00000003617.1"/>
    </source>
</evidence>
<sequence length="233" mass="25107">MLLWLCLPQELGLGFPCSCARALTSAHRTSASGDSRVNALAQGSHSRVLSSKTPQGSAVKNTCFSTSLMVSSDTVLLAFFAWFTALLRTLRKESLALFVSCLASLTVIIITYLGTGTRIIIPSTSGFRFIPLSLIALIAAASCPRTSGKLAIFTIMSWGDFSEICPSWFNGNFPSFVVLILRFFPNSSLRASITASISPFTSPRLIISSTKAALIFTRAWVCPLPLAENCTHN</sequence>
<organism evidence="2 3">
    <name type="scientific">Chelydra serpentina</name>
    <name type="common">Snapping turtle</name>
    <name type="synonym">Testudo serpentina</name>
    <dbReference type="NCBI Taxonomy" id="8475"/>
    <lineage>
        <taxon>Eukaryota</taxon>
        <taxon>Metazoa</taxon>
        <taxon>Chordata</taxon>
        <taxon>Craniata</taxon>
        <taxon>Vertebrata</taxon>
        <taxon>Euteleostomi</taxon>
        <taxon>Archelosauria</taxon>
        <taxon>Testudinata</taxon>
        <taxon>Testudines</taxon>
        <taxon>Cryptodira</taxon>
        <taxon>Durocryptodira</taxon>
        <taxon>Americhelydia</taxon>
        <taxon>Chelydroidea</taxon>
        <taxon>Chelydridae</taxon>
        <taxon>Chelydra</taxon>
    </lineage>
</organism>
<dbReference type="AlphaFoldDB" id="A0A8C3RQY9"/>
<keyword evidence="1" id="KW-0472">Membrane</keyword>
<feature type="transmembrane region" description="Helical" evidence="1">
    <location>
        <begin position="64"/>
        <end position="83"/>
    </location>
</feature>
<feature type="transmembrane region" description="Helical" evidence="1">
    <location>
        <begin position="95"/>
        <end position="113"/>
    </location>
</feature>
<accession>A0A8C3RQY9</accession>
<keyword evidence="3" id="KW-1185">Reference proteome</keyword>
<reference evidence="2" key="2">
    <citation type="submission" date="2025-09" db="UniProtKB">
        <authorList>
            <consortium name="Ensembl"/>
        </authorList>
    </citation>
    <scope>IDENTIFICATION</scope>
</reference>
<keyword evidence="1" id="KW-1133">Transmembrane helix</keyword>
<evidence type="ECO:0000256" key="1">
    <source>
        <dbReference type="SAM" id="Phobius"/>
    </source>
</evidence>
<evidence type="ECO:0000313" key="3">
    <source>
        <dbReference type="Proteomes" id="UP000694403"/>
    </source>
</evidence>
<protein>
    <submittedName>
        <fullName evidence="2">Uncharacterized protein</fullName>
    </submittedName>
</protein>
<name>A0A8C3RQY9_CHESE</name>
<proteinExistence type="predicted"/>
<reference evidence="2" key="1">
    <citation type="submission" date="2025-08" db="UniProtKB">
        <authorList>
            <consortium name="Ensembl"/>
        </authorList>
    </citation>
    <scope>IDENTIFICATION</scope>
</reference>
<dbReference type="Proteomes" id="UP000694403">
    <property type="component" value="Unplaced"/>
</dbReference>